<keyword evidence="2" id="KW-1185">Reference proteome</keyword>
<gene>
    <name evidence="1" type="ORF">DAT39_005734</name>
</gene>
<dbReference type="AlphaFoldDB" id="A0A8J4X7D9"/>
<comment type="caution">
    <text evidence="1">The sequence shown here is derived from an EMBL/GenBank/DDBJ whole genome shotgun (WGS) entry which is preliminary data.</text>
</comment>
<accession>A0A8J4X7D9</accession>
<sequence length="81" mass="9222">MLRSEIRTGTYCKARHFNKGGMSCLSQTCRNFCLLLKAQCESHMVKRRRYANVALRPEFSGCGNVELVDFALVEFVKESQG</sequence>
<protein>
    <submittedName>
        <fullName evidence="1">Uncharacterized protein</fullName>
    </submittedName>
</protein>
<evidence type="ECO:0000313" key="2">
    <source>
        <dbReference type="Proteomes" id="UP000727407"/>
    </source>
</evidence>
<dbReference type="EMBL" id="QNUK01000055">
    <property type="protein sequence ID" value="KAF5904589.1"/>
    <property type="molecule type" value="Genomic_DNA"/>
</dbReference>
<organism evidence="1 2">
    <name type="scientific">Clarias magur</name>
    <name type="common">Asian catfish</name>
    <name type="synonym">Macropteronotus magur</name>
    <dbReference type="NCBI Taxonomy" id="1594786"/>
    <lineage>
        <taxon>Eukaryota</taxon>
        <taxon>Metazoa</taxon>
        <taxon>Chordata</taxon>
        <taxon>Craniata</taxon>
        <taxon>Vertebrata</taxon>
        <taxon>Euteleostomi</taxon>
        <taxon>Actinopterygii</taxon>
        <taxon>Neopterygii</taxon>
        <taxon>Teleostei</taxon>
        <taxon>Ostariophysi</taxon>
        <taxon>Siluriformes</taxon>
        <taxon>Clariidae</taxon>
        <taxon>Clarias</taxon>
    </lineage>
</organism>
<dbReference type="Proteomes" id="UP000727407">
    <property type="component" value="Unassembled WGS sequence"/>
</dbReference>
<proteinExistence type="predicted"/>
<name>A0A8J4X7D9_CLAMG</name>
<reference evidence="1" key="1">
    <citation type="submission" date="2020-07" db="EMBL/GenBank/DDBJ databases">
        <title>Clarias magur genome sequencing, assembly and annotation.</title>
        <authorList>
            <person name="Kushwaha B."/>
            <person name="Kumar R."/>
            <person name="Das P."/>
            <person name="Joshi C.G."/>
            <person name="Kumar D."/>
            <person name="Nagpure N.S."/>
            <person name="Pandey M."/>
            <person name="Agarwal S."/>
            <person name="Srivastava S."/>
            <person name="Singh M."/>
            <person name="Sahoo L."/>
            <person name="Jayasankar P."/>
            <person name="Meher P.K."/>
            <person name="Koringa P.G."/>
            <person name="Iquebal M.A."/>
            <person name="Das S.P."/>
            <person name="Bit A."/>
            <person name="Patnaik S."/>
            <person name="Patel N."/>
            <person name="Shah T.M."/>
            <person name="Hinsu A."/>
            <person name="Jena J.K."/>
        </authorList>
    </citation>
    <scope>NUCLEOTIDE SEQUENCE</scope>
    <source>
        <strain evidence="1">CIFAMagur01</strain>
        <tissue evidence="1">Testis</tissue>
    </source>
</reference>
<evidence type="ECO:0000313" key="1">
    <source>
        <dbReference type="EMBL" id="KAF5904589.1"/>
    </source>
</evidence>